<gene>
    <name evidence="1" type="ORF">BDBG_16134</name>
</gene>
<dbReference type="AlphaFoldDB" id="A0A179UA61"/>
<dbReference type="Proteomes" id="UP000002038">
    <property type="component" value="Unassembled WGS sequence"/>
</dbReference>
<feature type="non-terminal residue" evidence="1">
    <location>
        <position position="1"/>
    </location>
</feature>
<name>A0A179UA61_BLAGS</name>
<dbReference type="EMBL" id="GG657448">
    <property type="protein sequence ID" value="OAT03871.1"/>
    <property type="molecule type" value="Genomic_DNA"/>
</dbReference>
<sequence length="55" mass="5925">SSCVDRFTSADNDELNVELLIKNLKIIIMKKLSILCITRSSASLSAFSATASFSA</sequence>
<dbReference type="GeneID" id="42528349"/>
<reference evidence="2" key="1">
    <citation type="journal article" date="2015" name="PLoS Genet.">
        <title>The dynamic genome and transcriptome of the human fungal pathogen Blastomyces and close relative Emmonsia.</title>
        <authorList>
            <person name="Munoz J.F."/>
            <person name="Gauthier G.M."/>
            <person name="Desjardins C.A."/>
            <person name="Gallo J.E."/>
            <person name="Holder J."/>
            <person name="Sullivan T.D."/>
            <person name="Marty A.J."/>
            <person name="Carmen J.C."/>
            <person name="Chen Z."/>
            <person name="Ding L."/>
            <person name="Gujja S."/>
            <person name="Magrini V."/>
            <person name="Misas E."/>
            <person name="Mitreva M."/>
            <person name="Priest M."/>
            <person name="Saif S."/>
            <person name="Whiston E.A."/>
            <person name="Young S."/>
            <person name="Zeng Q."/>
            <person name="Goldman W.E."/>
            <person name="Mardis E.R."/>
            <person name="Taylor J.W."/>
            <person name="McEwen J.G."/>
            <person name="Clay O.K."/>
            <person name="Klein B.S."/>
            <person name="Cuomo C.A."/>
        </authorList>
    </citation>
    <scope>NUCLEOTIDE SEQUENCE [LARGE SCALE GENOMIC DNA]</scope>
    <source>
        <strain evidence="2">SLH14081</strain>
    </source>
</reference>
<accession>A0A179UA61</accession>
<organism evidence="1 2">
    <name type="scientific">Blastomyces gilchristii (strain SLH14081)</name>
    <name type="common">Blastomyces dermatitidis</name>
    <dbReference type="NCBI Taxonomy" id="559298"/>
    <lineage>
        <taxon>Eukaryota</taxon>
        <taxon>Fungi</taxon>
        <taxon>Dikarya</taxon>
        <taxon>Ascomycota</taxon>
        <taxon>Pezizomycotina</taxon>
        <taxon>Eurotiomycetes</taxon>
        <taxon>Eurotiomycetidae</taxon>
        <taxon>Onygenales</taxon>
        <taxon>Ajellomycetaceae</taxon>
        <taxon>Blastomyces</taxon>
    </lineage>
</organism>
<keyword evidence="2" id="KW-1185">Reference proteome</keyword>
<dbReference type="KEGG" id="bgh:BDBG_16134"/>
<feature type="non-terminal residue" evidence="1">
    <location>
        <position position="55"/>
    </location>
</feature>
<dbReference type="RefSeq" id="XP_031575857.1">
    <property type="nucleotide sequence ID" value="XM_031724140.1"/>
</dbReference>
<evidence type="ECO:0000313" key="1">
    <source>
        <dbReference type="EMBL" id="OAT03871.1"/>
    </source>
</evidence>
<dbReference type="VEuPathDB" id="FungiDB:BDBG_16134"/>
<evidence type="ECO:0000313" key="2">
    <source>
        <dbReference type="Proteomes" id="UP000002038"/>
    </source>
</evidence>
<protein>
    <submittedName>
        <fullName evidence="1">Uncharacterized protein</fullName>
    </submittedName>
</protein>
<proteinExistence type="predicted"/>